<proteinExistence type="predicted"/>
<sequence length="624" mass="69662">MELMPPKAAVVQNSVVDAKFKADKERAMAQFGEFLYREASASYSALIPQYAGGPHWTVQEDAELQAEGKYACILDQGQEIWEKNRGARFLWRLFPMVYRCLPTDLFSWANQIDVDTSKNVDVETARHGSQRNIIWSNGFCHALTTFTMHGFWTYKREWDFPIMAQLMQLAVICRTNDCRPWHLVNHTEDTFFTELATEIQNQKAGVRMIKDVVGAVEALVGIPGPYKVTVEDLASLVGIMNRVGPSTERAGMPIGWSAETWKSIMEKSWAHDNRQEPQPNRANGMLLARAIMYGLMARERAEKIAERAAQVPAAAQPHGQHAAQALAVAAAQAQIQAQAARNTAIETEQVVECCPKRPRCKDQYGIFPDDENRATSIAFSQARKFLTASTALYENIIVLVDSTYLETMDTKIGTALINQSINPTSCVKIINLYSDDWDDKKAAEAVSLFSSLFREVGIKKLPVSFGQSGNPGPDLEPTLVDQSRLIDAMVEVLLKAVSSGVSFELAVLVASARHCVKHKRSMQLLIRLAVLGSRATQFLSRLDPEYVDEGIQTPSWLWLQEARQHMAGPARGEMSAGRLWFALGIWDKMRKDTNNFSTDMPQNDDELGHADGLEAHPELVSEKL</sequence>
<evidence type="ECO:0000256" key="1">
    <source>
        <dbReference type="SAM" id="MobiDB-lite"/>
    </source>
</evidence>
<organism evidence="2 3">
    <name type="scientific">Diaporthe eres</name>
    <name type="common">Phomopsis oblonga</name>
    <dbReference type="NCBI Taxonomy" id="83184"/>
    <lineage>
        <taxon>Eukaryota</taxon>
        <taxon>Fungi</taxon>
        <taxon>Dikarya</taxon>
        <taxon>Ascomycota</taxon>
        <taxon>Pezizomycotina</taxon>
        <taxon>Sordariomycetes</taxon>
        <taxon>Sordariomycetidae</taxon>
        <taxon>Diaporthales</taxon>
        <taxon>Diaporthaceae</taxon>
        <taxon>Diaporthe</taxon>
        <taxon>Diaporthe eres species complex</taxon>
    </lineage>
</organism>
<accession>A0ABR1NRL9</accession>
<dbReference type="EMBL" id="JAKNSF020000133">
    <property type="protein sequence ID" value="KAK7712794.1"/>
    <property type="molecule type" value="Genomic_DNA"/>
</dbReference>
<feature type="region of interest" description="Disordered" evidence="1">
    <location>
        <begin position="594"/>
        <end position="624"/>
    </location>
</feature>
<evidence type="ECO:0000313" key="3">
    <source>
        <dbReference type="Proteomes" id="UP001430848"/>
    </source>
</evidence>
<name>A0ABR1NRL9_DIAER</name>
<evidence type="ECO:0000313" key="2">
    <source>
        <dbReference type="EMBL" id="KAK7712794.1"/>
    </source>
</evidence>
<gene>
    <name evidence="2" type="ORF">SLS63_012288</name>
</gene>
<keyword evidence="3" id="KW-1185">Reference proteome</keyword>
<protein>
    <submittedName>
        <fullName evidence="2">Uncharacterized protein</fullName>
    </submittedName>
</protein>
<comment type="caution">
    <text evidence="2">The sequence shown here is derived from an EMBL/GenBank/DDBJ whole genome shotgun (WGS) entry which is preliminary data.</text>
</comment>
<reference evidence="2 3" key="1">
    <citation type="submission" date="2024-02" db="EMBL/GenBank/DDBJ databases">
        <title>De novo assembly and annotation of 12 fungi associated with fruit tree decline syndrome in Ontario, Canada.</title>
        <authorList>
            <person name="Sulman M."/>
            <person name="Ellouze W."/>
            <person name="Ilyukhin E."/>
        </authorList>
    </citation>
    <scope>NUCLEOTIDE SEQUENCE [LARGE SCALE GENOMIC DNA]</scope>
    <source>
        <strain evidence="2 3">M169</strain>
    </source>
</reference>
<feature type="compositionally biased region" description="Basic and acidic residues" evidence="1">
    <location>
        <begin position="606"/>
        <end position="624"/>
    </location>
</feature>
<dbReference type="Proteomes" id="UP001430848">
    <property type="component" value="Unassembled WGS sequence"/>
</dbReference>